<dbReference type="InterPro" id="IPR038766">
    <property type="entry name" value="Membrane_comp_ABC_pdt"/>
</dbReference>
<dbReference type="EMBL" id="WJJP01000483">
    <property type="protein sequence ID" value="MBD3325857.1"/>
    <property type="molecule type" value="Genomic_DNA"/>
</dbReference>
<feature type="transmembrane region" description="Helical" evidence="6">
    <location>
        <begin position="346"/>
        <end position="371"/>
    </location>
</feature>
<feature type="transmembrane region" description="Helical" evidence="6">
    <location>
        <begin position="309"/>
        <end position="326"/>
    </location>
</feature>
<accession>A0A9D5Q724</accession>
<dbReference type="InterPro" id="IPR003838">
    <property type="entry name" value="ABC3_permease_C"/>
</dbReference>
<sequence>MLVRKILKKDFLRKKSITIVVFAFMLLAAWLAAGGANLIVELSRSLNALFAAAHAPHFVQMHAGEIDQGEIARWAAANSLVKAQQTVEMITVDGSGLYLGETAEENSIMDISVVRQNEDFDFLLDLDNRIIQVAPGEIAVPIYYMQRDNLKIGDTVRISQPSYTLNFTIAAFVRDAQMNPAIVHSKRFVVHEADYARLAEHIHDKEYLIEFLLTDPSQVNEFSQAYLSSDLPKKGPSVDSQLFKTLNALTDGIVAGVVIVLSLLLLTIAILCLRFTMLATIEEDYKEIGVMKAIGIAPSDIKRIYLSKYVVMGGLASLLGYLAALAGHEYFAGNITLYIGRAPRSLLQYIIPAAAAAAIALIVVVSCMIILRRFNRISAVEALRSGTVGGNLKRIKRLRLALSRVLDVNILLGLRDVVQRFRMFGLLCFVFFFCACIIIIPIHFLTTMTSPTFISYMGIGKSDLRIDLRQSEHIAERFEDMLTVIATDADVARFTPLVTSQFQMVQANGELDIITIETGDFSLFPLDYLEGAAPQQEDEIALSVLNAQDRGKQVGDSLVLLVNGEEKTLTVSGIYQDVTNGGRTAKTALPYNPETVLWYTVSLDLKSPDKITEKVHEYSAAFYPARITDLEGYVAQTLGNTIQQLRKVTVAAIVVGLLVAMLMTSLFLNMLIARDASQIAIMKGLGFSLRHIRIQYLTKAIALLVVGIILGTLFSNTVGQRLVSVLWGFMGASHIRFVIDPVQAYLLLPLLLLGTVTITTIISIAGIKDTSIIDMIVE</sequence>
<comment type="subcellular location">
    <subcellularLocation>
        <location evidence="1">Cell membrane</location>
        <topology evidence="1">Multi-pass membrane protein</topology>
    </subcellularLocation>
</comment>
<feature type="transmembrane region" description="Helical" evidence="6">
    <location>
        <begin position="424"/>
        <end position="445"/>
    </location>
</feature>
<name>A0A9D5Q724_9BACT</name>
<keyword evidence="4 6" id="KW-1133">Transmembrane helix</keyword>
<dbReference type="Pfam" id="PF02687">
    <property type="entry name" value="FtsX"/>
    <property type="match status" value="2"/>
</dbReference>
<proteinExistence type="predicted"/>
<dbReference type="PANTHER" id="PTHR30287:SF2">
    <property type="entry name" value="BLL1001 PROTEIN"/>
    <property type="match status" value="1"/>
</dbReference>
<protein>
    <submittedName>
        <fullName evidence="8">FtsX-like permease family protein</fullName>
    </submittedName>
</protein>
<feature type="domain" description="ABC3 transporter permease C-terminal" evidence="7">
    <location>
        <begin position="259"/>
        <end position="374"/>
    </location>
</feature>
<dbReference type="AlphaFoldDB" id="A0A9D5Q724"/>
<reference evidence="8" key="1">
    <citation type="submission" date="2019-11" db="EMBL/GenBank/DDBJ databases">
        <title>Microbial mats filling the niche in hypersaline microbial mats.</title>
        <authorList>
            <person name="Wong H.L."/>
            <person name="Macleod F.I."/>
            <person name="White R.A. III"/>
            <person name="Burns B.P."/>
        </authorList>
    </citation>
    <scope>NUCLEOTIDE SEQUENCE</scope>
    <source>
        <strain evidence="8">Rbin_158</strain>
    </source>
</reference>
<feature type="transmembrane region" description="Helical" evidence="6">
    <location>
        <begin position="694"/>
        <end position="715"/>
    </location>
</feature>
<comment type="caution">
    <text evidence="8">The sequence shown here is derived from an EMBL/GenBank/DDBJ whole genome shotgun (WGS) entry which is preliminary data.</text>
</comment>
<evidence type="ECO:0000256" key="2">
    <source>
        <dbReference type="ARBA" id="ARBA00022475"/>
    </source>
</evidence>
<evidence type="ECO:0000256" key="6">
    <source>
        <dbReference type="SAM" id="Phobius"/>
    </source>
</evidence>
<evidence type="ECO:0000313" key="8">
    <source>
        <dbReference type="EMBL" id="MBD3325857.1"/>
    </source>
</evidence>
<feature type="transmembrane region" description="Helical" evidence="6">
    <location>
        <begin position="650"/>
        <end position="673"/>
    </location>
</feature>
<dbReference type="PANTHER" id="PTHR30287">
    <property type="entry name" value="MEMBRANE COMPONENT OF PREDICTED ABC SUPERFAMILY METABOLITE UPTAKE TRANSPORTER"/>
    <property type="match status" value="1"/>
</dbReference>
<keyword evidence="5 6" id="KW-0472">Membrane</keyword>
<feature type="domain" description="ABC3 transporter permease C-terminal" evidence="7">
    <location>
        <begin position="651"/>
        <end position="766"/>
    </location>
</feature>
<evidence type="ECO:0000256" key="5">
    <source>
        <dbReference type="ARBA" id="ARBA00023136"/>
    </source>
</evidence>
<keyword evidence="3 6" id="KW-0812">Transmembrane</keyword>
<organism evidence="8 9">
    <name type="scientific">candidate division KSB3 bacterium</name>
    <dbReference type="NCBI Taxonomy" id="2044937"/>
    <lineage>
        <taxon>Bacteria</taxon>
        <taxon>candidate division KSB3</taxon>
    </lineage>
</organism>
<evidence type="ECO:0000256" key="3">
    <source>
        <dbReference type="ARBA" id="ARBA00022692"/>
    </source>
</evidence>
<dbReference type="Proteomes" id="UP000649604">
    <property type="component" value="Unassembled WGS sequence"/>
</dbReference>
<evidence type="ECO:0000256" key="1">
    <source>
        <dbReference type="ARBA" id="ARBA00004651"/>
    </source>
</evidence>
<evidence type="ECO:0000256" key="4">
    <source>
        <dbReference type="ARBA" id="ARBA00022989"/>
    </source>
</evidence>
<keyword evidence="2" id="KW-1003">Cell membrane</keyword>
<evidence type="ECO:0000259" key="7">
    <source>
        <dbReference type="Pfam" id="PF02687"/>
    </source>
</evidence>
<gene>
    <name evidence="8" type="ORF">GF339_14825</name>
</gene>
<feature type="transmembrane region" description="Helical" evidence="6">
    <location>
        <begin position="746"/>
        <end position="767"/>
    </location>
</feature>
<dbReference type="GO" id="GO:0005886">
    <property type="term" value="C:plasma membrane"/>
    <property type="evidence" value="ECO:0007669"/>
    <property type="project" value="UniProtKB-SubCell"/>
</dbReference>
<feature type="transmembrane region" description="Helical" evidence="6">
    <location>
        <begin position="253"/>
        <end position="273"/>
    </location>
</feature>
<evidence type="ECO:0000313" key="9">
    <source>
        <dbReference type="Proteomes" id="UP000649604"/>
    </source>
</evidence>